<evidence type="ECO:0000259" key="3">
    <source>
        <dbReference type="PROSITE" id="PS50075"/>
    </source>
</evidence>
<feature type="domain" description="Carrier" evidence="3">
    <location>
        <begin position="6"/>
        <end position="81"/>
    </location>
</feature>
<keyword evidence="5" id="KW-1185">Reference proteome</keyword>
<proteinExistence type="predicted"/>
<organism evidence="4 5">
    <name type="scientific">Nocardiopsis sediminis</name>
    <dbReference type="NCBI Taxonomy" id="1778267"/>
    <lineage>
        <taxon>Bacteria</taxon>
        <taxon>Bacillati</taxon>
        <taxon>Actinomycetota</taxon>
        <taxon>Actinomycetes</taxon>
        <taxon>Streptosporangiales</taxon>
        <taxon>Nocardiopsidaceae</taxon>
        <taxon>Nocardiopsis</taxon>
    </lineage>
</organism>
<protein>
    <submittedName>
        <fullName evidence="4">Acyl carrier protein</fullName>
    </submittedName>
</protein>
<dbReference type="Proteomes" id="UP001595847">
    <property type="component" value="Unassembled WGS sequence"/>
</dbReference>
<dbReference type="InterPro" id="IPR036736">
    <property type="entry name" value="ACP-like_sf"/>
</dbReference>
<dbReference type="SMART" id="SM00823">
    <property type="entry name" value="PKS_PP"/>
    <property type="match status" value="1"/>
</dbReference>
<dbReference type="EMBL" id="JBHSBH010000010">
    <property type="protein sequence ID" value="MFC3997687.1"/>
    <property type="molecule type" value="Genomic_DNA"/>
</dbReference>
<dbReference type="InterPro" id="IPR009081">
    <property type="entry name" value="PP-bd_ACP"/>
</dbReference>
<dbReference type="PROSITE" id="PS50075">
    <property type="entry name" value="CARRIER"/>
    <property type="match status" value="1"/>
</dbReference>
<reference evidence="5" key="1">
    <citation type="journal article" date="2019" name="Int. J. Syst. Evol. Microbiol.">
        <title>The Global Catalogue of Microorganisms (GCM) 10K type strain sequencing project: providing services to taxonomists for standard genome sequencing and annotation.</title>
        <authorList>
            <consortium name="The Broad Institute Genomics Platform"/>
            <consortium name="The Broad Institute Genome Sequencing Center for Infectious Disease"/>
            <person name="Wu L."/>
            <person name="Ma J."/>
        </authorList>
    </citation>
    <scope>NUCLEOTIDE SEQUENCE [LARGE SCALE GENOMIC DNA]</scope>
    <source>
        <strain evidence="5">TBRC 1826</strain>
    </source>
</reference>
<sequence length="86" mass="9470">MAEFTMDDFRRVTRAAVGVDDSVDLDGDIAATPFGDLGYDSLAVLEIANKVEKEFRVAIPEEAVGELETPREFVDYVNRRMAVVGS</sequence>
<dbReference type="SUPFAM" id="SSF47336">
    <property type="entry name" value="ACP-like"/>
    <property type="match status" value="1"/>
</dbReference>
<keyword evidence="1" id="KW-0596">Phosphopantetheine</keyword>
<evidence type="ECO:0000313" key="4">
    <source>
        <dbReference type="EMBL" id="MFC3997687.1"/>
    </source>
</evidence>
<dbReference type="Pfam" id="PF00550">
    <property type="entry name" value="PP-binding"/>
    <property type="match status" value="1"/>
</dbReference>
<dbReference type="PROSITE" id="PS00012">
    <property type="entry name" value="PHOSPHOPANTETHEINE"/>
    <property type="match status" value="1"/>
</dbReference>
<dbReference type="RefSeq" id="WP_378534831.1">
    <property type="nucleotide sequence ID" value="NZ_JBHSBH010000010.1"/>
</dbReference>
<dbReference type="Gene3D" id="1.10.1200.10">
    <property type="entry name" value="ACP-like"/>
    <property type="match status" value="1"/>
</dbReference>
<comment type="caution">
    <text evidence="4">The sequence shown here is derived from an EMBL/GenBank/DDBJ whole genome shotgun (WGS) entry which is preliminary data.</text>
</comment>
<evidence type="ECO:0000256" key="2">
    <source>
        <dbReference type="ARBA" id="ARBA00022553"/>
    </source>
</evidence>
<name>A0ABV8FNL0_9ACTN</name>
<dbReference type="InterPro" id="IPR006162">
    <property type="entry name" value="Ppantetheine_attach_site"/>
</dbReference>
<evidence type="ECO:0000313" key="5">
    <source>
        <dbReference type="Proteomes" id="UP001595847"/>
    </source>
</evidence>
<keyword evidence="2" id="KW-0597">Phosphoprotein</keyword>
<dbReference type="InterPro" id="IPR020806">
    <property type="entry name" value="PKS_PP-bd"/>
</dbReference>
<evidence type="ECO:0000256" key="1">
    <source>
        <dbReference type="ARBA" id="ARBA00022450"/>
    </source>
</evidence>
<accession>A0ABV8FNL0</accession>
<gene>
    <name evidence="4" type="ORF">ACFOVU_17265</name>
</gene>